<dbReference type="EMBL" id="JACSPP010000005">
    <property type="protein sequence ID" value="MBD8039428.1"/>
    <property type="molecule type" value="Genomic_DNA"/>
</dbReference>
<keyword evidence="3" id="KW-1185">Reference proteome</keyword>
<evidence type="ECO:0000256" key="1">
    <source>
        <dbReference type="SAM" id="SignalP"/>
    </source>
</evidence>
<dbReference type="Proteomes" id="UP000620874">
    <property type="component" value="Unassembled WGS sequence"/>
</dbReference>
<dbReference type="PROSITE" id="PS51257">
    <property type="entry name" value="PROKAR_LIPOPROTEIN"/>
    <property type="match status" value="1"/>
</dbReference>
<protein>
    <submittedName>
        <fullName evidence="2">Uncharacterized protein</fullName>
    </submittedName>
</protein>
<dbReference type="RefSeq" id="WP_191762961.1">
    <property type="nucleotide sequence ID" value="NZ_JACSPP010000005.1"/>
</dbReference>
<feature type="signal peptide" evidence="1">
    <location>
        <begin position="1"/>
        <end position="21"/>
    </location>
</feature>
<reference evidence="2 3" key="1">
    <citation type="submission" date="2020-08" db="EMBL/GenBank/DDBJ databases">
        <title>A Genomic Blueprint of the Chicken Gut Microbiome.</title>
        <authorList>
            <person name="Gilroy R."/>
            <person name="Ravi A."/>
            <person name="Getino M."/>
            <person name="Pursley I."/>
            <person name="Horton D.L."/>
            <person name="Alikhan N.-F."/>
            <person name="Baker D."/>
            <person name="Gharbi K."/>
            <person name="Hall N."/>
            <person name="Watson M."/>
            <person name="Adriaenssens E.M."/>
            <person name="Foster-Nyarko E."/>
            <person name="Jarju S."/>
            <person name="Secka A."/>
            <person name="Antonio M."/>
            <person name="Oren A."/>
            <person name="Chaudhuri R."/>
            <person name="La Ragione R.M."/>
            <person name="Hildebrand F."/>
            <person name="Pallen M.J."/>
        </authorList>
    </citation>
    <scope>NUCLEOTIDE SEQUENCE [LARGE SCALE GENOMIC DNA]</scope>
    <source>
        <strain evidence="2 3">Sa1CVN1</strain>
    </source>
</reference>
<evidence type="ECO:0000313" key="2">
    <source>
        <dbReference type="EMBL" id="MBD8039428.1"/>
    </source>
</evidence>
<sequence length="601" mass="66190">MNKLIHTLQMALLAMLMGMTAACTPDSYDLEAPDVASEDLVEGIAYTITHDSENPNIVYLRSLMPSSYQVCWEHPQGRAQGAEVTLQMPFEGEYEVRFGVQTRGGVVYGPTATFTIDSFYAGFVNDDLWTYLTGGVDQEKTWIFDNGEYGFAAGELTYADPSGTVTWNNWTANWDPGVGHTGDDAIWESTMTFNLQGGANVTVYNSSSDETQTGTFMLNTDSHTITFTDCDLLHTPGWTDRTTNWRRDLQLLELDENHLRIGVMRDNSEGPWWLIWNFVSKEYADNYVPEDQPDPEPSLPDGWQDMVSEVVTSEIKWTMSADVPFDWANLDGSLMNNFTAGNYPDWATPVDGLENLSMTLNSADMTYTFEMPDGTTTSGTYTLDEDGIYTFSAGVPTYHIGGGDIMFSATAENQLRILSIETAGNSVMGMWLGNRSTEKDEYLAYHFLPNAGSGSGTPTATEIAVDNSKIVCGHLEEATNNFRIELYNMYGSTASNQPFDPASIVFDYSMELTFTISGLTGAAATNAYTAQLMCTADGWWPSVGEGQGTTTVQGDGTYTIRYSPSAAYNGVIVFCIDIQEMFSDIENPDAVTVTIDNLSIL</sequence>
<comment type="caution">
    <text evidence="2">The sequence shown here is derived from an EMBL/GenBank/DDBJ whole genome shotgun (WGS) entry which is preliminary data.</text>
</comment>
<gene>
    <name evidence="2" type="ORF">H9625_03000</name>
</gene>
<accession>A0ABR8Y5L3</accession>
<feature type="chain" id="PRO_5046657893" evidence="1">
    <location>
        <begin position="22"/>
        <end position="601"/>
    </location>
</feature>
<proteinExistence type="predicted"/>
<keyword evidence="1" id="KW-0732">Signal</keyword>
<evidence type="ECO:0000313" key="3">
    <source>
        <dbReference type="Proteomes" id="UP000620874"/>
    </source>
</evidence>
<organism evidence="2 3">
    <name type="scientific">Phocaeicola intestinalis</name>
    <dbReference type="NCBI Taxonomy" id="2762212"/>
    <lineage>
        <taxon>Bacteria</taxon>
        <taxon>Pseudomonadati</taxon>
        <taxon>Bacteroidota</taxon>
        <taxon>Bacteroidia</taxon>
        <taxon>Bacteroidales</taxon>
        <taxon>Bacteroidaceae</taxon>
        <taxon>Phocaeicola</taxon>
    </lineage>
</organism>
<name>A0ABR8Y5L3_9BACT</name>